<sequence length="61" mass="6954">SNEEMLQQVVRNYPTSHFERLEREMNDDSSLDGGRFDTGPMGDLDPMCDDVIGENFSDEDP</sequence>
<protein>
    <submittedName>
        <fullName evidence="2">Uncharacterized protein</fullName>
    </submittedName>
</protein>
<feature type="region of interest" description="Disordered" evidence="1">
    <location>
        <begin position="24"/>
        <end position="46"/>
    </location>
</feature>
<evidence type="ECO:0000256" key="1">
    <source>
        <dbReference type="SAM" id="MobiDB-lite"/>
    </source>
</evidence>
<feature type="non-terminal residue" evidence="2">
    <location>
        <position position="1"/>
    </location>
</feature>
<dbReference type="Proteomes" id="UP000663868">
    <property type="component" value="Unassembled WGS sequence"/>
</dbReference>
<dbReference type="AlphaFoldDB" id="A0A820PFS2"/>
<evidence type="ECO:0000313" key="3">
    <source>
        <dbReference type="Proteomes" id="UP000663868"/>
    </source>
</evidence>
<gene>
    <name evidence="2" type="ORF">KXQ929_LOCUS51400</name>
</gene>
<dbReference type="EMBL" id="CAJOBB010025346">
    <property type="protein sequence ID" value="CAF4407776.1"/>
    <property type="molecule type" value="Genomic_DNA"/>
</dbReference>
<evidence type="ECO:0000313" key="2">
    <source>
        <dbReference type="EMBL" id="CAF4407776.1"/>
    </source>
</evidence>
<accession>A0A820PFS2</accession>
<comment type="caution">
    <text evidence="2">The sequence shown here is derived from an EMBL/GenBank/DDBJ whole genome shotgun (WGS) entry which is preliminary data.</text>
</comment>
<name>A0A820PFS2_9BILA</name>
<proteinExistence type="predicted"/>
<reference evidence="2" key="1">
    <citation type="submission" date="2021-02" db="EMBL/GenBank/DDBJ databases">
        <authorList>
            <person name="Nowell W R."/>
        </authorList>
    </citation>
    <scope>NUCLEOTIDE SEQUENCE</scope>
</reference>
<organism evidence="2 3">
    <name type="scientific">Adineta steineri</name>
    <dbReference type="NCBI Taxonomy" id="433720"/>
    <lineage>
        <taxon>Eukaryota</taxon>
        <taxon>Metazoa</taxon>
        <taxon>Spiralia</taxon>
        <taxon>Gnathifera</taxon>
        <taxon>Rotifera</taxon>
        <taxon>Eurotatoria</taxon>
        <taxon>Bdelloidea</taxon>
        <taxon>Adinetida</taxon>
        <taxon>Adinetidae</taxon>
        <taxon>Adineta</taxon>
    </lineage>
</organism>